<evidence type="ECO:0000313" key="5">
    <source>
        <dbReference type="EMBL" id="MDH7639104.1"/>
    </source>
</evidence>
<dbReference type="InterPro" id="IPR058625">
    <property type="entry name" value="MdtA-like_BSH"/>
</dbReference>
<dbReference type="PANTHER" id="PTHR30469:SF37">
    <property type="entry name" value="RAGD PROTEIN"/>
    <property type="match status" value="1"/>
</dbReference>
<dbReference type="InterPro" id="IPR058624">
    <property type="entry name" value="MdtA-like_HH"/>
</dbReference>
<sequence>MQSDTMAETPAAPKGLKVAGVVAAVVAVGVVVAGTMSRASDTHEAQNWSNARSVPTVHLVDVKDSAATDGLTLPGTMAAWNAAKLYARVGGYVQGWSEDIGAEVKGGTSLGRIDTPELDQQIVQARAALAKAKADASLAKSTAARWNDLLTDHSVSEQEADEKNGDLAAKNASVQEAEADLGRLMALKSYATVRAPFAGVVTARNVDIGDLVGPGASTQQPMFSVADVRRIRLYVSVPQTYAAAMTPGLDATLSVPDQPGRTFDAKVIGTSGSINPQTGTLEVQLVADNPGEVLKPGGYAQVKFSVPGQAGTVTIPSSSLVFRAAGTQVAMVDADDHIHMQPVTLGRDLGGTVEVVTGLGRNAKIVDNPPDSIAQGELVRVGNDHG</sequence>
<evidence type="ECO:0000259" key="3">
    <source>
        <dbReference type="Pfam" id="PF25917"/>
    </source>
</evidence>
<evidence type="ECO:0000259" key="2">
    <source>
        <dbReference type="Pfam" id="PF25876"/>
    </source>
</evidence>
<protein>
    <submittedName>
        <fullName evidence="5">Efflux RND transporter periplasmic adaptor subunit</fullName>
    </submittedName>
</protein>
<dbReference type="Pfam" id="PF25954">
    <property type="entry name" value="Beta-barrel_RND_2"/>
    <property type="match status" value="1"/>
</dbReference>
<gene>
    <name evidence="5" type="ORF">QGN17_10215</name>
</gene>
<proteinExistence type="inferred from homology"/>
<feature type="domain" description="Multidrug resistance protein MdtA-like barrel-sandwich hybrid" evidence="3">
    <location>
        <begin position="82"/>
        <end position="218"/>
    </location>
</feature>
<dbReference type="Gene3D" id="2.40.30.170">
    <property type="match status" value="1"/>
</dbReference>
<evidence type="ECO:0000259" key="4">
    <source>
        <dbReference type="Pfam" id="PF25954"/>
    </source>
</evidence>
<dbReference type="Gene3D" id="2.40.50.100">
    <property type="match status" value="1"/>
</dbReference>
<dbReference type="EMBL" id="JARYGZ010000001">
    <property type="protein sequence ID" value="MDH7639104.1"/>
    <property type="molecule type" value="Genomic_DNA"/>
</dbReference>
<accession>A0ABT6N1D7</accession>
<dbReference type="PANTHER" id="PTHR30469">
    <property type="entry name" value="MULTIDRUG RESISTANCE PROTEIN MDTA"/>
    <property type="match status" value="1"/>
</dbReference>
<dbReference type="InterPro" id="IPR058792">
    <property type="entry name" value="Beta-barrel_RND_2"/>
</dbReference>
<dbReference type="Proteomes" id="UP001160625">
    <property type="component" value="Unassembled WGS sequence"/>
</dbReference>
<evidence type="ECO:0000313" key="6">
    <source>
        <dbReference type="Proteomes" id="UP001160625"/>
    </source>
</evidence>
<organism evidence="5 6">
    <name type="scientific">Sphingomonas oryzagri</name>
    <dbReference type="NCBI Taxonomy" id="3042314"/>
    <lineage>
        <taxon>Bacteria</taxon>
        <taxon>Pseudomonadati</taxon>
        <taxon>Pseudomonadota</taxon>
        <taxon>Alphaproteobacteria</taxon>
        <taxon>Sphingomonadales</taxon>
        <taxon>Sphingomonadaceae</taxon>
        <taxon>Sphingomonas</taxon>
    </lineage>
</organism>
<comment type="similarity">
    <text evidence="1">Belongs to the membrane fusion protein (MFP) (TC 8.A.1) family.</text>
</comment>
<reference evidence="5" key="1">
    <citation type="submission" date="2023-04" db="EMBL/GenBank/DDBJ databases">
        <title>Sphingomonas sp. MAHUQ-71 isolated from rice field.</title>
        <authorList>
            <person name="Huq M.A."/>
        </authorList>
    </citation>
    <scope>NUCLEOTIDE SEQUENCE</scope>
    <source>
        <strain evidence="5">MAHUQ-71</strain>
    </source>
</reference>
<feature type="domain" description="CusB-like beta-barrel" evidence="4">
    <location>
        <begin position="234"/>
        <end position="305"/>
    </location>
</feature>
<keyword evidence="6" id="KW-1185">Reference proteome</keyword>
<dbReference type="Gene3D" id="1.10.287.470">
    <property type="entry name" value="Helix hairpin bin"/>
    <property type="match status" value="1"/>
</dbReference>
<dbReference type="Gene3D" id="2.40.420.20">
    <property type="match status" value="1"/>
</dbReference>
<dbReference type="NCBIfam" id="TIGR01730">
    <property type="entry name" value="RND_mfp"/>
    <property type="match status" value="1"/>
</dbReference>
<dbReference type="Pfam" id="PF25917">
    <property type="entry name" value="BSH_RND"/>
    <property type="match status" value="1"/>
</dbReference>
<dbReference type="Pfam" id="PF25876">
    <property type="entry name" value="HH_MFP_RND"/>
    <property type="match status" value="1"/>
</dbReference>
<dbReference type="RefSeq" id="WP_281044370.1">
    <property type="nucleotide sequence ID" value="NZ_JARYGZ010000001.1"/>
</dbReference>
<dbReference type="InterPro" id="IPR006143">
    <property type="entry name" value="RND_pump_MFP"/>
</dbReference>
<comment type="caution">
    <text evidence="5">The sequence shown here is derived from an EMBL/GenBank/DDBJ whole genome shotgun (WGS) entry which is preliminary data.</text>
</comment>
<feature type="domain" description="Multidrug resistance protein MdtA-like alpha-helical hairpin" evidence="2">
    <location>
        <begin position="123"/>
        <end position="181"/>
    </location>
</feature>
<name>A0ABT6N1D7_9SPHN</name>
<evidence type="ECO:0000256" key="1">
    <source>
        <dbReference type="ARBA" id="ARBA00009477"/>
    </source>
</evidence>
<dbReference type="SUPFAM" id="SSF111369">
    <property type="entry name" value="HlyD-like secretion proteins"/>
    <property type="match status" value="1"/>
</dbReference>